<dbReference type="AlphaFoldDB" id="A0A075MUC0"/>
<dbReference type="GO" id="GO:0005829">
    <property type="term" value="C:cytosol"/>
    <property type="evidence" value="ECO:0007669"/>
    <property type="project" value="TreeGrafter"/>
</dbReference>
<dbReference type="PANTHER" id="PTHR11772">
    <property type="entry name" value="ASPARAGINE SYNTHETASE"/>
    <property type="match status" value="1"/>
</dbReference>
<evidence type="ECO:0000313" key="5">
    <source>
        <dbReference type="Proteomes" id="UP000028194"/>
    </source>
</evidence>
<dbReference type="InterPro" id="IPR050795">
    <property type="entry name" value="Asn_Synthetase"/>
</dbReference>
<dbReference type="EMBL" id="CP007174">
    <property type="protein sequence ID" value="AIF82934.1"/>
    <property type="molecule type" value="Genomic_DNA"/>
</dbReference>
<sequence length="265" mass="29100">MSLLRQELECALHDIVRAVLPEKNVAVAFSGGVDSTLLAVICRDLGKQVTLVTVGFPDSHDVSFSKEIASKIGLPHKVVELDSLDFKKDLAHVLQTITCGNTSHIENCIAYYYIAQAAGKLGLSVVASANGCDELFCGYNGYRAVYDKGESAIMEYMESKIKNELVLVQEISAVAAEFSVQVRQPFLSTEFVEFAKKVPIDQKIRGANDMVRKHILRQAALSLGVPEESALKPKKALQYGSYIHKNYKKSPSARTDGKEMKKSVV</sequence>
<dbReference type="GO" id="GO:0005524">
    <property type="term" value="F:ATP binding"/>
    <property type="evidence" value="ECO:0007669"/>
    <property type="project" value="UniProtKB-KW"/>
</dbReference>
<keyword evidence="4" id="KW-0436">Ligase</keyword>
<dbReference type="Gene3D" id="3.40.50.620">
    <property type="entry name" value="HUPs"/>
    <property type="match status" value="1"/>
</dbReference>
<dbReference type="GO" id="GO:0006529">
    <property type="term" value="P:asparagine biosynthetic process"/>
    <property type="evidence" value="ECO:0007669"/>
    <property type="project" value="InterPro"/>
</dbReference>
<dbReference type="GeneID" id="41596701"/>
<dbReference type="InterPro" id="IPR014729">
    <property type="entry name" value="Rossmann-like_a/b/a_fold"/>
</dbReference>
<keyword evidence="5" id="KW-1185">Reference proteome</keyword>
<dbReference type="EC" id="6.3.5.4" evidence="4"/>
<dbReference type="KEGG" id="nev:NTE_00858"/>
<dbReference type="Proteomes" id="UP000028194">
    <property type="component" value="Chromosome"/>
</dbReference>
<protein>
    <submittedName>
        <fullName evidence="4">Asparagine synthase (Glutamine-hydrolyzing)</fullName>
        <ecNumber evidence="4">6.3.5.4</ecNumber>
    </submittedName>
</protein>
<organism evidence="4 5">
    <name type="scientific">Candidatus Nitrososphaera evergladensis SR1</name>
    <dbReference type="NCBI Taxonomy" id="1459636"/>
    <lineage>
        <taxon>Archaea</taxon>
        <taxon>Nitrososphaerota</taxon>
        <taxon>Nitrososphaeria</taxon>
        <taxon>Nitrososphaerales</taxon>
        <taxon>Nitrososphaeraceae</taxon>
        <taxon>Nitrososphaera</taxon>
    </lineage>
</organism>
<evidence type="ECO:0000259" key="3">
    <source>
        <dbReference type="Pfam" id="PF00733"/>
    </source>
</evidence>
<feature type="domain" description="Asparagine synthetase" evidence="3">
    <location>
        <begin position="12"/>
        <end position="145"/>
    </location>
</feature>
<evidence type="ECO:0000313" key="4">
    <source>
        <dbReference type="EMBL" id="AIF82934.1"/>
    </source>
</evidence>
<accession>A0A075MUC0</accession>
<gene>
    <name evidence="4" type="ORF">NTE_00858</name>
</gene>
<feature type="domain" description="Asparagine synthetase" evidence="3">
    <location>
        <begin position="167"/>
        <end position="240"/>
    </location>
</feature>
<evidence type="ECO:0000256" key="1">
    <source>
        <dbReference type="ARBA" id="ARBA00022741"/>
    </source>
</evidence>
<dbReference type="InterPro" id="IPR001962">
    <property type="entry name" value="Asn_synthase"/>
</dbReference>
<dbReference type="OrthoDB" id="8692at2157"/>
<dbReference type="PANTHER" id="PTHR11772:SF2">
    <property type="entry name" value="ASPARAGINE SYNTHETASE [GLUTAMINE-HYDROLYZING]"/>
    <property type="match status" value="1"/>
</dbReference>
<evidence type="ECO:0000256" key="2">
    <source>
        <dbReference type="ARBA" id="ARBA00022840"/>
    </source>
</evidence>
<dbReference type="SUPFAM" id="SSF52402">
    <property type="entry name" value="Adenine nucleotide alpha hydrolases-like"/>
    <property type="match status" value="1"/>
</dbReference>
<keyword evidence="1" id="KW-0547">Nucleotide-binding</keyword>
<dbReference type="CDD" id="cd01991">
    <property type="entry name" value="Asn_synthase_B_C"/>
    <property type="match status" value="1"/>
</dbReference>
<dbReference type="GO" id="GO:0004066">
    <property type="term" value="F:asparagine synthase (glutamine-hydrolyzing) activity"/>
    <property type="evidence" value="ECO:0007669"/>
    <property type="project" value="UniProtKB-EC"/>
</dbReference>
<reference evidence="4 5" key="1">
    <citation type="journal article" date="2014" name="PLoS ONE">
        <title>Genome Sequence of Candidatus Nitrososphaera evergladensis from Group I.1b Enriched from Everglades Soil Reveals Novel Genomic Features of the Ammonia-Oxidizing Archaea.</title>
        <authorList>
            <person name="Zhalnina K.V."/>
            <person name="Dias R."/>
            <person name="Leonard M.T."/>
            <person name="Dorr de Quadros P."/>
            <person name="Camargo F.A."/>
            <person name="Drew J.C."/>
            <person name="Farmerie W.G."/>
            <person name="Daroub S.H."/>
            <person name="Triplett E.W."/>
        </authorList>
    </citation>
    <scope>NUCLEOTIDE SEQUENCE [LARGE SCALE GENOMIC DNA]</scope>
    <source>
        <strain evidence="4 5">SR1</strain>
    </source>
</reference>
<dbReference type="RefSeq" id="WP_148699804.1">
    <property type="nucleotide sequence ID" value="NZ_CP007174.1"/>
</dbReference>
<proteinExistence type="predicted"/>
<dbReference type="HOGENOM" id="CLU_1063970_0_0_2"/>
<dbReference type="eggNOG" id="arCOG00071">
    <property type="taxonomic scope" value="Archaea"/>
</dbReference>
<dbReference type="Pfam" id="PF00733">
    <property type="entry name" value="Asn_synthase"/>
    <property type="match status" value="2"/>
</dbReference>
<name>A0A075MUC0_9ARCH</name>
<dbReference type="STRING" id="1459636.NTE_00858"/>
<keyword evidence="2" id="KW-0067">ATP-binding</keyword>